<dbReference type="Proteomes" id="UP000054805">
    <property type="component" value="Unassembled WGS sequence"/>
</dbReference>
<dbReference type="EMBL" id="JYDS01000683">
    <property type="protein sequence ID" value="KRZ01125.1"/>
    <property type="molecule type" value="Genomic_DNA"/>
</dbReference>
<dbReference type="PANTHER" id="PTHR19446">
    <property type="entry name" value="REVERSE TRANSCRIPTASES"/>
    <property type="match status" value="1"/>
</dbReference>
<feature type="region of interest" description="Disordered" evidence="1">
    <location>
        <begin position="1"/>
        <end position="42"/>
    </location>
</feature>
<keyword evidence="3" id="KW-1185">Reference proteome</keyword>
<evidence type="ECO:0000256" key="1">
    <source>
        <dbReference type="SAM" id="MobiDB-lite"/>
    </source>
</evidence>
<proteinExistence type="predicted"/>
<gene>
    <name evidence="2" type="ORF">T4B_7644</name>
</gene>
<comment type="caution">
    <text evidence="2">The sequence shown here is derived from an EMBL/GenBank/DDBJ whole genome shotgun (WGS) entry which is preliminary data.</text>
</comment>
<organism evidence="2 3">
    <name type="scientific">Trichinella pseudospiralis</name>
    <name type="common">Parasitic roundworm</name>
    <dbReference type="NCBI Taxonomy" id="6337"/>
    <lineage>
        <taxon>Eukaryota</taxon>
        <taxon>Metazoa</taxon>
        <taxon>Ecdysozoa</taxon>
        <taxon>Nematoda</taxon>
        <taxon>Enoplea</taxon>
        <taxon>Dorylaimia</taxon>
        <taxon>Trichinellida</taxon>
        <taxon>Trichinellidae</taxon>
        <taxon>Trichinella</taxon>
    </lineage>
</organism>
<accession>A0A0V1GSQ4</accession>
<sequence length="419" mass="46518">MLESIVSRHNEPSSPKASRLQRKIPGKGGRGQVRQRSAATQNPAWLNSASAVQKAYNSAPARTVNAILRRPNACPSFTATQVANHYFNLRPAVTSLAPEVVDILPPPATDHSMLVAELSESEVWEKMQKAPNSAPGADRINIRMLRAADPGALILTRFYRCCLMKKWVPLQWKQSVCKLLYKDGDKERLANWRPIALEPVLQRVISAVVASRMTSWARANGLISLEAQKGFQPADGTSEHNFVMEVAIQEARRTNAQLAISWLDISNAFGTVSHQVVDILPPPATDHSMLVAELSESEVWEKMQKAPNSAPGADRINIRMLRAADPGALILTRFYRCCLMKKWVPLQWKQSVCKLLYKDGDKERLANWRPIALEPVLQRVISAVVASRMTSWARANGLISLEAQKGFQPADGTSEYLSN</sequence>
<name>A0A0V1GSQ4_TRIPS</name>
<protein>
    <submittedName>
        <fullName evidence="2">Retrovirus-related Pol polyprotein from type-1 retrotransposable element</fullName>
    </submittedName>
</protein>
<evidence type="ECO:0000313" key="3">
    <source>
        <dbReference type="Proteomes" id="UP000054805"/>
    </source>
</evidence>
<dbReference type="AlphaFoldDB" id="A0A0V1GSQ4"/>
<evidence type="ECO:0000313" key="2">
    <source>
        <dbReference type="EMBL" id="KRZ01125.1"/>
    </source>
</evidence>
<reference evidence="2 3" key="1">
    <citation type="submission" date="2015-01" db="EMBL/GenBank/DDBJ databases">
        <title>Evolution of Trichinella species and genotypes.</title>
        <authorList>
            <person name="Korhonen P.K."/>
            <person name="Edoardo P."/>
            <person name="Giuseppe L.R."/>
            <person name="Gasser R.B."/>
        </authorList>
    </citation>
    <scope>NUCLEOTIDE SEQUENCE [LARGE SCALE GENOMIC DNA]</scope>
    <source>
        <strain evidence="2">ISS588</strain>
    </source>
</reference>
<feature type="compositionally biased region" description="Basic and acidic residues" evidence="1">
    <location>
        <begin position="1"/>
        <end position="11"/>
    </location>
</feature>